<dbReference type="Gene3D" id="3.30.300.30">
    <property type="match status" value="1"/>
</dbReference>
<dbReference type="InterPro" id="IPR036736">
    <property type="entry name" value="ACP-like_sf"/>
</dbReference>
<dbReference type="PANTHER" id="PTHR45527:SF1">
    <property type="entry name" value="FATTY ACID SYNTHASE"/>
    <property type="match status" value="1"/>
</dbReference>
<dbReference type="Gene3D" id="1.10.1200.10">
    <property type="entry name" value="ACP-like"/>
    <property type="match status" value="1"/>
</dbReference>
<sequence length="630" mass="67950">MSTGRHQFETVGISPCLCQEDRDVPERAVQDAQTTNGAPTADPAVLTSLFDGVVRRFPDLPALVEGDRITSYAELDRASDRVAARLRERWGIAPGEPVGVHMARRTELYAVVLGVLKAGACVTPLNPEHPARFVDRVVAESRMRVVVHDRDLDFGRVHTAPVADLVAHDGHEPGKSEVDLDGDSPAFLMFTSGSTGRPKGVRIAHRGLARLGTGQGPLAVTERDTLVQLAAYSFAASTIEIWLSFLHGAKLVVLPSGLPSLPVLRDAVLRHGVTVMSMPGGLFNVLVDDEPDVLAGLRAVLLSGDFPSPAHLVKAAGLTDGTIYNGYGCTENSTISLLHPIRTAEDVTRYDRVPVGKPLPGVVARVLDDELRPCPPGRVGQLCLGGTGVALGYLDQPELTAEKFVPEPDGSLLYRTGDLARLTADGEVVLVGRADSMVKVRGYRVELSEVELALRAHPSVHQAVVKAFGSDTEEKRLVGFYSTVDAVPLAVEDLVAHLLDEVPRYALPSTFQHLDRLPLNVNGKIDRSALADPSAHPTTPEGDDTMSESAALLEPVILQAWKDISGNDEFTTTDSFLGHGGNSLHFVQLANRLQKIFAIEVETEDVFRHGNVQRLAAFIDEVREQQPVAR</sequence>
<protein>
    <submittedName>
        <fullName evidence="2">Adenylation domain-containing protein</fullName>
    </submittedName>
</protein>
<evidence type="ECO:0000313" key="3">
    <source>
        <dbReference type="Proteomes" id="UP001225605"/>
    </source>
</evidence>
<dbReference type="Proteomes" id="UP001225605">
    <property type="component" value="Unassembled WGS sequence"/>
</dbReference>
<dbReference type="PROSITE" id="PS00455">
    <property type="entry name" value="AMP_BINDING"/>
    <property type="match status" value="1"/>
</dbReference>
<dbReference type="InterPro" id="IPR009081">
    <property type="entry name" value="PP-bd_ACP"/>
</dbReference>
<dbReference type="Pfam" id="PF00550">
    <property type="entry name" value="PP-binding"/>
    <property type="match status" value="1"/>
</dbReference>
<feature type="domain" description="Carrier" evidence="1">
    <location>
        <begin position="548"/>
        <end position="623"/>
    </location>
</feature>
<dbReference type="InterPro" id="IPR042099">
    <property type="entry name" value="ANL_N_sf"/>
</dbReference>
<dbReference type="NCBIfam" id="TIGR01733">
    <property type="entry name" value="AA-adenyl-dom"/>
    <property type="match status" value="1"/>
</dbReference>
<reference evidence="2 3" key="1">
    <citation type="submission" date="2017-06" db="EMBL/GenBank/DDBJ databases">
        <title>Cultured bacterium strain Saccharothrix yanglingensis Hhs.015.</title>
        <authorList>
            <person name="Xia Y."/>
        </authorList>
    </citation>
    <scope>NUCLEOTIDE SEQUENCE [LARGE SCALE GENOMIC DNA]</scope>
    <source>
        <strain evidence="2 3">Hhs.015</strain>
    </source>
</reference>
<dbReference type="InterPro" id="IPR000873">
    <property type="entry name" value="AMP-dep_synth/lig_dom"/>
</dbReference>
<dbReference type="EMBL" id="NSDM01000002">
    <property type="protein sequence ID" value="MDQ2583511.1"/>
    <property type="molecule type" value="Genomic_DNA"/>
</dbReference>
<dbReference type="InterPro" id="IPR025110">
    <property type="entry name" value="AMP-bd_C"/>
</dbReference>
<comment type="caution">
    <text evidence="2">The sequence shown here is derived from an EMBL/GenBank/DDBJ whole genome shotgun (WGS) entry which is preliminary data.</text>
</comment>
<dbReference type="InterPro" id="IPR045851">
    <property type="entry name" value="AMP-bd_C_sf"/>
</dbReference>
<dbReference type="InterPro" id="IPR010071">
    <property type="entry name" value="AA_adenyl_dom"/>
</dbReference>
<evidence type="ECO:0000313" key="2">
    <source>
        <dbReference type="EMBL" id="MDQ2583511.1"/>
    </source>
</evidence>
<dbReference type="InterPro" id="IPR020845">
    <property type="entry name" value="AMP-binding_CS"/>
</dbReference>
<dbReference type="Pfam" id="PF00501">
    <property type="entry name" value="AMP-binding"/>
    <property type="match status" value="1"/>
</dbReference>
<evidence type="ECO:0000259" key="1">
    <source>
        <dbReference type="PROSITE" id="PS50075"/>
    </source>
</evidence>
<dbReference type="SUPFAM" id="SSF56801">
    <property type="entry name" value="Acetyl-CoA synthetase-like"/>
    <property type="match status" value="1"/>
</dbReference>
<dbReference type="PROSITE" id="PS50075">
    <property type="entry name" value="CARRIER"/>
    <property type="match status" value="1"/>
</dbReference>
<keyword evidence="3" id="KW-1185">Reference proteome</keyword>
<organism evidence="2 3">
    <name type="scientific">Saccharothrix yanglingensis</name>
    <dbReference type="NCBI Taxonomy" id="659496"/>
    <lineage>
        <taxon>Bacteria</taxon>
        <taxon>Bacillati</taxon>
        <taxon>Actinomycetota</taxon>
        <taxon>Actinomycetes</taxon>
        <taxon>Pseudonocardiales</taxon>
        <taxon>Pseudonocardiaceae</taxon>
        <taxon>Saccharothrix</taxon>
    </lineage>
</organism>
<dbReference type="SUPFAM" id="SSF47336">
    <property type="entry name" value="ACP-like"/>
    <property type="match status" value="1"/>
</dbReference>
<gene>
    <name evidence="2" type="ORF">CKY47_05855</name>
</gene>
<proteinExistence type="predicted"/>
<accession>A0ABU0WUI3</accession>
<dbReference type="Pfam" id="PF13193">
    <property type="entry name" value="AMP-binding_C"/>
    <property type="match status" value="1"/>
</dbReference>
<name>A0ABU0WUI3_9PSEU</name>
<dbReference type="Gene3D" id="3.40.50.12780">
    <property type="entry name" value="N-terminal domain of ligase-like"/>
    <property type="match status" value="1"/>
</dbReference>
<dbReference type="PANTHER" id="PTHR45527">
    <property type="entry name" value="NONRIBOSOMAL PEPTIDE SYNTHETASE"/>
    <property type="match status" value="1"/>
</dbReference>